<gene>
    <name evidence="9" type="ORF">SAMN02745133_00652</name>
</gene>
<dbReference type="GO" id="GO:0030643">
    <property type="term" value="P:intracellular phosphate ion homeostasis"/>
    <property type="evidence" value="ECO:0007669"/>
    <property type="project" value="InterPro"/>
</dbReference>
<dbReference type="RefSeq" id="WP_073235666.1">
    <property type="nucleotide sequence ID" value="NZ_FQUY01000003.1"/>
</dbReference>
<dbReference type="AlphaFoldDB" id="A0A1M4UIG0"/>
<name>A0A1M4UIG0_9FIRM</name>
<dbReference type="GO" id="GO:0006817">
    <property type="term" value="P:phosphate ion transport"/>
    <property type="evidence" value="ECO:0007669"/>
    <property type="project" value="UniProtKB-KW"/>
</dbReference>
<feature type="domain" description="PhoU" evidence="8">
    <location>
        <begin position="18"/>
        <end position="105"/>
    </location>
</feature>
<dbReference type="Pfam" id="PF01895">
    <property type="entry name" value="PhoU"/>
    <property type="match status" value="2"/>
</dbReference>
<comment type="function">
    <text evidence="7">Plays a role in the regulation of phosphate uptake.</text>
</comment>
<proteinExistence type="inferred from homology"/>
<comment type="subunit">
    <text evidence="3 7">Homodimer.</text>
</comment>
<accession>A0A1M4UIG0</accession>
<feature type="domain" description="PhoU" evidence="8">
    <location>
        <begin position="121"/>
        <end position="206"/>
    </location>
</feature>
<evidence type="ECO:0000313" key="9">
    <source>
        <dbReference type="EMBL" id="SHE56526.1"/>
    </source>
</evidence>
<dbReference type="EMBL" id="FQUY01000003">
    <property type="protein sequence ID" value="SHE56526.1"/>
    <property type="molecule type" value="Genomic_DNA"/>
</dbReference>
<evidence type="ECO:0000313" key="10">
    <source>
        <dbReference type="Proteomes" id="UP000184148"/>
    </source>
</evidence>
<comment type="similarity">
    <text evidence="2 7">Belongs to the PhoU family.</text>
</comment>
<dbReference type="SUPFAM" id="SSF109755">
    <property type="entry name" value="PhoU-like"/>
    <property type="match status" value="1"/>
</dbReference>
<dbReference type="Proteomes" id="UP000184148">
    <property type="component" value="Unassembled WGS sequence"/>
</dbReference>
<dbReference type="InterPro" id="IPR028366">
    <property type="entry name" value="PhoU"/>
</dbReference>
<evidence type="ECO:0000256" key="1">
    <source>
        <dbReference type="ARBA" id="ARBA00004496"/>
    </source>
</evidence>
<comment type="subcellular location">
    <subcellularLocation>
        <location evidence="1 7">Cytoplasm</location>
    </subcellularLocation>
</comment>
<dbReference type="NCBIfam" id="TIGR02135">
    <property type="entry name" value="phoU_full"/>
    <property type="match status" value="1"/>
</dbReference>
<evidence type="ECO:0000256" key="3">
    <source>
        <dbReference type="ARBA" id="ARBA00011738"/>
    </source>
</evidence>
<keyword evidence="6 7" id="KW-0592">Phosphate transport</keyword>
<dbReference type="GO" id="GO:0045936">
    <property type="term" value="P:negative regulation of phosphate metabolic process"/>
    <property type="evidence" value="ECO:0007669"/>
    <property type="project" value="InterPro"/>
</dbReference>
<evidence type="ECO:0000259" key="8">
    <source>
        <dbReference type="Pfam" id="PF01895"/>
    </source>
</evidence>
<protein>
    <recommendedName>
        <fullName evidence="7">Phosphate-specific transport system accessory protein PhoU</fullName>
    </recommendedName>
</protein>
<organism evidence="9 10">
    <name type="scientific">Desulforamulus putei DSM 12395</name>
    <dbReference type="NCBI Taxonomy" id="1121429"/>
    <lineage>
        <taxon>Bacteria</taxon>
        <taxon>Bacillati</taxon>
        <taxon>Bacillota</taxon>
        <taxon>Clostridia</taxon>
        <taxon>Eubacteriales</taxon>
        <taxon>Peptococcaceae</taxon>
        <taxon>Desulforamulus</taxon>
    </lineage>
</organism>
<evidence type="ECO:0000256" key="2">
    <source>
        <dbReference type="ARBA" id="ARBA00008107"/>
    </source>
</evidence>
<evidence type="ECO:0000256" key="5">
    <source>
        <dbReference type="ARBA" id="ARBA00022490"/>
    </source>
</evidence>
<dbReference type="InterPro" id="IPR038078">
    <property type="entry name" value="PhoU-like_sf"/>
</dbReference>
<keyword evidence="4 7" id="KW-0813">Transport</keyword>
<dbReference type="PANTHER" id="PTHR42930:SF3">
    <property type="entry name" value="PHOSPHATE-SPECIFIC TRANSPORT SYSTEM ACCESSORY PROTEIN PHOU"/>
    <property type="match status" value="1"/>
</dbReference>
<evidence type="ECO:0000256" key="4">
    <source>
        <dbReference type="ARBA" id="ARBA00022448"/>
    </source>
</evidence>
<dbReference type="PIRSF" id="PIRSF003107">
    <property type="entry name" value="PhoU"/>
    <property type="match status" value="1"/>
</dbReference>
<dbReference type="PANTHER" id="PTHR42930">
    <property type="entry name" value="PHOSPHATE-SPECIFIC TRANSPORT SYSTEM ACCESSORY PROTEIN PHOU"/>
    <property type="match status" value="1"/>
</dbReference>
<dbReference type="Gene3D" id="1.20.58.220">
    <property type="entry name" value="Phosphate transport system protein phou homolog 2, domain 2"/>
    <property type="match status" value="1"/>
</dbReference>
<evidence type="ECO:0000256" key="7">
    <source>
        <dbReference type="PIRNR" id="PIRNR003107"/>
    </source>
</evidence>
<keyword evidence="5 7" id="KW-0963">Cytoplasm</keyword>
<dbReference type="InterPro" id="IPR026022">
    <property type="entry name" value="PhoU_dom"/>
</dbReference>
<dbReference type="OrthoDB" id="9814256at2"/>
<reference evidence="10" key="1">
    <citation type="submission" date="2016-11" db="EMBL/GenBank/DDBJ databases">
        <authorList>
            <person name="Varghese N."/>
            <person name="Submissions S."/>
        </authorList>
    </citation>
    <scope>NUCLEOTIDE SEQUENCE [LARGE SCALE GENOMIC DNA]</scope>
    <source>
        <strain evidence="10">DSM 12395</strain>
    </source>
</reference>
<dbReference type="FunFam" id="1.20.58.220:FF:000004">
    <property type="entry name" value="Phosphate-specific transport system accessory protein PhoU"/>
    <property type="match status" value="1"/>
</dbReference>
<sequence length="218" mass="24500">MATRQSFDKALAELQQDVLRMASVVEKSIYNAVKSLATQDPVLAGEVIEGDDVVDEQRYQIEDKIIKIIATQQPMAKDLRILITGIRIVMSLERMADHSVDIARVTMCLADQKLIKPLVGITAMAKLAQQMVKDGLDAYVHNDPDKAREMCQADDEVDHIYHQTFKHLVAYMKRDPSTIGQATYLLFVARFLERIADHATNIGEAVVYQATGERLELN</sequence>
<dbReference type="STRING" id="1121429.SAMN02745133_00652"/>
<evidence type="ECO:0000256" key="6">
    <source>
        <dbReference type="ARBA" id="ARBA00022592"/>
    </source>
</evidence>
<keyword evidence="10" id="KW-1185">Reference proteome</keyword>
<dbReference type="GO" id="GO:0005737">
    <property type="term" value="C:cytoplasm"/>
    <property type="evidence" value="ECO:0007669"/>
    <property type="project" value="UniProtKB-SubCell"/>
</dbReference>